<comment type="subcellular location">
    <subcellularLocation>
        <location evidence="1">Nucleus</location>
    </subcellularLocation>
</comment>
<sequence length="348" mass="38241">MEPTRMRATALDMNPMKGTPSISSRPMKRKPLGTISQNVQAQKDERDGPTPCKKQKPIPTSATHENKGIPDATNIDETSISEEAEVGHDRTEELNVAWLDMCCALLDKKRSTHKAIVPTTDMSDFLLPEIQRPKKEPSTSDSTNGVVKAQNQDDVDPRDLDVVNAAKLLHEQSQPSSTCCGCKTGCLKLYCRCFLTRGFCTAQCTCVTCLNTQSSAQRLPAIITHLKNNIHAFRASTTATPQLSKNAMHGGDARALASASKFLPMVPNDHANAITCRCKKSKCSKKYCDCFQAGVACGPRCQCRDCCNHTPKETNTKQIVYAQDTIKVIVTRTPRQNSVATKSFRVHL</sequence>
<evidence type="ECO:0000256" key="3">
    <source>
        <dbReference type="ARBA" id="ARBA00023242"/>
    </source>
</evidence>
<evidence type="ECO:0000256" key="2">
    <source>
        <dbReference type="ARBA" id="ARBA00007267"/>
    </source>
</evidence>
<dbReference type="OrthoDB" id="6283463at2759"/>
<reference evidence="7 8" key="1">
    <citation type="submission" date="2019-03" db="EMBL/GenBank/DDBJ databases">
        <authorList>
            <person name="Gaulin E."/>
            <person name="Dumas B."/>
        </authorList>
    </citation>
    <scope>NUCLEOTIDE SEQUENCE [LARGE SCALE GENOMIC DNA]</scope>
    <source>
        <strain evidence="7">CBS 568.67</strain>
    </source>
</reference>
<feature type="domain" description="CRC" evidence="5">
    <location>
        <begin position="176"/>
        <end position="311"/>
    </location>
</feature>
<evidence type="ECO:0000313" key="7">
    <source>
        <dbReference type="EMBL" id="VFT90613.1"/>
    </source>
</evidence>
<evidence type="ECO:0000256" key="4">
    <source>
        <dbReference type="SAM" id="MobiDB-lite"/>
    </source>
</evidence>
<dbReference type="SMART" id="SM01114">
    <property type="entry name" value="CXC"/>
    <property type="match status" value="2"/>
</dbReference>
<proteinExistence type="inferred from homology"/>
<dbReference type="PANTHER" id="PTHR12446">
    <property type="entry name" value="TESMIN/TSO1-RELATED"/>
    <property type="match status" value="1"/>
</dbReference>
<protein>
    <submittedName>
        <fullName evidence="7">Aste57867_13780 protein</fullName>
    </submittedName>
</protein>
<feature type="region of interest" description="Disordered" evidence="4">
    <location>
        <begin position="1"/>
        <end position="87"/>
    </location>
</feature>
<accession>A0A485KZ10</accession>
<keyword evidence="8" id="KW-1185">Reference proteome</keyword>
<dbReference type="PROSITE" id="PS51634">
    <property type="entry name" value="CRC"/>
    <property type="match status" value="1"/>
</dbReference>
<dbReference type="PANTHER" id="PTHR12446:SF34">
    <property type="entry name" value="PROTEIN LIN-54 HOMOLOG"/>
    <property type="match status" value="1"/>
</dbReference>
<dbReference type="InterPro" id="IPR028307">
    <property type="entry name" value="Lin-54_fam"/>
</dbReference>
<evidence type="ECO:0000313" key="6">
    <source>
        <dbReference type="EMBL" id="KAF0695431.1"/>
    </source>
</evidence>
<evidence type="ECO:0000313" key="8">
    <source>
        <dbReference type="Proteomes" id="UP000332933"/>
    </source>
</evidence>
<dbReference type="AlphaFoldDB" id="A0A485KZ10"/>
<dbReference type="GO" id="GO:0006355">
    <property type="term" value="P:regulation of DNA-templated transcription"/>
    <property type="evidence" value="ECO:0007669"/>
    <property type="project" value="TreeGrafter"/>
</dbReference>
<organism evidence="7 8">
    <name type="scientific">Aphanomyces stellatus</name>
    <dbReference type="NCBI Taxonomy" id="120398"/>
    <lineage>
        <taxon>Eukaryota</taxon>
        <taxon>Sar</taxon>
        <taxon>Stramenopiles</taxon>
        <taxon>Oomycota</taxon>
        <taxon>Saprolegniomycetes</taxon>
        <taxon>Saprolegniales</taxon>
        <taxon>Verrucalvaceae</taxon>
        <taxon>Aphanomyces</taxon>
    </lineage>
</organism>
<evidence type="ECO:0000256" key="1">
    <source>
        <dbReference type="ARBA" id="ARBA00004123"/>
    </source>
</evidence>
<dbReference type="EMBL" id="VJMH01005480">
    <property type="protein sequence ID" value="KAF0695431.1"/>
    <property type="molecule type" value="Genomic_DNA"/>
</dbReference>
<gene>
    <name evidence="7" type="primary">Aste57867_13780</name>
    <name evidence="6" type="ORF">As57867_013730</name>
    <name evidence="7" type="ORF">ASTE57867_13780</name>
</gene>
<evidence type="ECO:0000259" key="5">
    <source>
        <dbReference type="PROSITE" id="PS51634"/>
    </source>
</evidence>
<dbReference type="InterPro" id="IPR033467">
    <property type="entry name" value="Tesmin/TSO1-like_CXC"/>
</dbReference>
<dbReference type="Pfam" id="PF03638">
    <property type="entry name" value="TCR"/>
    <property type="match status" value="2"/>
</dbReference>
<keyword evidence="3" id="KW-0539">Nucleus</keyword>
<dbReference type="Proteomes" id="UP000332933">
    <property type="component" value="Unassembled WGS sequence"/>
</dbReference>
<dbReference type="GO" id="GO:0005634">
    <property type="term" value="C:nucleus"/>
    <property type="evidence" value="ECO:0007669"/>
    <property type="project" value="UniProtKB-SubCell"/>
</dbReference>
<dbReference type="EMBL" id="CAADRA010005501">
    <property type="protein sequence ID" value="VFT90613.1"/>
    <property type="molecule type" value="Genomic_DNA"/>
</dbReference>
<comment type="similarity">
    <text evidence="2">Belongs to the lin-54 family.</text>
</comment>
<name>A0A485KZ10_9STRA</name>
<dbReference type="InterPro" id="IPR005172">
    <property type="entry name" value="CRC"/>
</dbReference>
<reference evidence="6" key="2">
    <citation type="submission" date="2019-06" db="EMBL/GenBank/DDBJ databases">
        <title>Genomics analysis of Aphanomyces spp. identifies a new class of oomycete effector associated with host adaptation.</title>
        <authorList>
            <person name="Gaulin E."/>
        </authorList>
    </citation>
    <scope>NUCLEOTIDE SEQUENCE</scope>
    <source>
        <strain evidence="6">CBS 578.67</strain>
    </source>
</reference>